<reference evidence="2" key="1">
    <citation type="journal article" date="2010" name="Nature">
        <title>The dynamic genome of Hydra.</title>
        <authorList>
            <person name="Chapman J.A."/>
            <person name="Kirkness E.F."/>
            <person name="Simakov O."/>
            <person name="Hampson S.E."/>
            <person name="Mitros T."/>
            <person name="Weinmaier T."/>
            <person name="Rattei T."/>
            <person name="Balasubramanian P.G."/>
            <person name="Borman J."/>
            <person name="Busam D."/>
            <person name="Disbennett K."/>
            <person name="Pfannkoch C."/>
            <person name="Sumin N."/>
            <person name="Sutton G."/>
            <person name="Viswanathan L."/>
            <person name="Walenz B."/>
            <person name="Goodstein D.M."/>
            <person name="Hellsten U."/>
            <person name="Kawashima T."/>
            <person name="Prochnik S.E."/>
            <person name="Putnam N.H."/>
            <person name="Shu S."/>
            <person name="Blumberg B."/>
            <person name="Dana C.E."/>
            <person name="Gee L."/>
            <person name="Kibler D.F."/>
            <person name="Law L."/>
            <person name="Lindgens D."/>
            <person name="Martinez D.E."/>
            <person name="Peng J."/>
            <person name="Wigge P.A."/>
            <person name="Bertulat B."/>
            <person name="Guder C."/>
            <person name="Nakamura Y."/>
            <person name="Ozbek S."/>
            <person name="Watanabe H."/>
            <person name="Khalturin K."/>
            <person name="Hemmrich G."/>
            <person name="Franke A."/>
            <person name="Augustin R."/>
            <person name="Fraune S."/>
            <person name="Hayakawa E."/>
            <person name="Hayakawa S."/>
            <person name="Hirose M."/>
            <person name="Hwang J."/>
            <person name="Ikeo K."/>
            <person name="Nishimiya-Fujisawa C."/>
            <person name="Ogura A."/>
            <person name="Takahashi T."/>
            <person name="Steinmetz P.R."/>
            <person name="Zhang X."/>
            <person name="Aufschnaiter R."/>
            <person name="Eder M.K."/>
            <person name="Gorny A.K."/>
            <person name="Salvenmoser W."/>
            <person name="Heimberg A.M."/>
            <person name="Wheeler B.M."/>
            <person name="Peterson K.J."/>
            <person name="Boettger A."/>
            <person name="Tischler P."/>
            <person name="Wolf A."/>
            <person name="Gojobori T."/>
            <person name="Remington K.A."/>
            <person name="Strausberg R.L."/>
            <person name="Venter J."/>
            <person name="Technau U."/>
            <person name="Hobmayer B."/>
            <person name="Bosch T.C."/>
            <person name="Holstein T.W."/>
            <person name="Fujisawa T."/>
            <person name="Bode H.R."/>
            <person name="David C.N."/>
            <person name="Rokhsar D.S."/>
            <person name="Steele R.E."/>
        </authorList>
    </citation>
    <scope>NUCLEOTIDE SEQUENCE</scope>
</reference>
<accession>C9Y8J4</accession>
<gene>
    <name evidence="2" type="ORF">Csp_A04450</name>
</gene>
<dbReference type="GO" id="GO:0016829">
    <property type="term" value="F:lyase activity"/>
    <property type="evidence" value="ECO:0007669"/>
    <property type="project" value="UniProtKB-KW"/>
</dbReference>
<dbReference type="InterPro" id="IPR015005">
    <property type="entry name" value="DUF1854"/>
</dbReference>
<protein>
    <recommendedName>
        <fullName evidence="1">DUF1854 domain-containing protein</fullName>
    </recommendedName>
</protein>
<name>C9Y8J4_CURXX</name>
<dbReference type="Pfam" id="PF08909">
    <property type="entry name" value="DUF1854"/>
    <property type="match status" value="1"/>
</dbReference>
<proteinExistence type="predicted"/>
<sequence length="163" mass="18303">MSALYTVTASRFTLERTPFGKLVLINESGERFEGVVPVRAFPIQSPEDGISLVSTDGKEVAWVDLLSDVPQPAQDLIRAELATREFMPVIERIVSVTSYSTPCTWTVETDRGTTEFVLRGDEDIRRIGKDNALLIADAHGIQYLVRDQFAMDTHSKRVLDRFL</sequence>
<dbReference type="AlphaFoldDB" id="C9Y8J4"/>
<keyword evidence="2" id="KW-0456">Lyase</keyword>
<evidence type="ECO:0000259" key="1">
    <source>
        <dbReference type="Pfam" id="PF08909"/>
    </source>
</evidence>
<dbReference type="EMBL" id="FN543104">
    <property type="protein sequence ID" value="CBA27874.1"/>
    <property type="molecule type" value="Genomic_DNA"/>
</dbReference>
<organism evidence="2">
    <name type="scientific">Curvibacter symbiont subsp. Hydra magnipapillata</name>
    <dbReference type="NCBI Taxonomy" id="667019"/>
    <lineage>
        <taxon>Bacteria</taxon>
        <taxon>Pseudomonadati</taxon>
        <taxon>Pseudomonadota</taxon>
        <taxon>Betaproteobacteria</taxon>
        <taxon>Burkholderiales</taxon>
        <taxon>Comamonadaceae</taxon>
        <taxon>Curvibacter</taxon>
    </lineage>
</organism>
<evidence type="ECO:0000313" key="2">
    <source>
        <dbReference type="EMBL" id="CBA27874.1"/>
    </source>
</evidence>
<feature type="domain" description="DUF1854" evidence="1">
    <location>
        <begin position="32"/>
        <end position="162"/>
    </location>
</feature>